<accession>A0ABR7LXT1</accession>
<dbReference type="Proteomes" id="UP000805614">
    <property type="component" value="Unassembled WGS sequence"/>
</dbReference>
<keyword evidence="4" id="KW-1185">Reference proteome</keyword>
<keyword evidence="2" id="KW-1133">Transmembrane helix</keyword>
<evidence type="ECO:0000256" key="1">
    <source>
        <dbReference type="SAM" id="MobiDB-lite"/>
    </source>
</evidence>
<feature type="compositionally biased region" description="Polar residues" evidence="1">
    <location>
        <begin position="74"/>
        <end position="92"/>
    </location>
</feature>
<gene>
    <name evidence="3" type="ORF">HKK74_29365</name>
</gene>
<proteinExistence type="predicted"/>
<feature type="transmembrane region" description="Helical" evidence="2">
    <location>
        <begin position="21"/>
        <end position="40"/>
    </location>
</feature>
<name>A0ABR7LXT1_9ACTN</name>
<organism evidence="3 4">
    <name type="scientific">Actinomadura alba</name>
    <dbReference type="NCBI Taxonomy" id="406431"/>
    <lineage>
        <taxon>Bacteria</taxon>
        <taxon>Bacillati</taxon>
        <taxon>Actinomycetota</taxon>
        <taxon>Actinomycetes</taxon>
        <taxon>Streptosporangiales</taxon>
        <taxon>Thermomonosporaceae</taxon>
        <taxon>Actinomadura</taxon>
    </lineage>
</organism>
<reference evidence="3 4" key="1">
    <citation type="submission" date="2020-06" db="EMBL/GenBank/DDBJ databases">
        <title>Actinomadura xiongansis sp. nov., isolated from soil of Baiyangdian.</title>
        <authorList>
            <person name="Zhang X."/>
        </authorList>
    </citation>
    <scope>NUCLEOTIDE SEQUENCE [LARGE SCALE GENOMIC DNA]</scope>
    <source>
        <strain evidence="3 4">HBUM206468</strain>
    </source>
</reference>
<dbReference type="EMBL" id="JABVEC010000028">
    <property type="protein sequence ID" value="MBC6469571.1"/>
    <property type="molecule type" value="Genomic_DNA"/>
</dbReference>
<sequence>MTGIRPAGRSRRRVAAGRRHTGILVAGSLLIAGGVGTLALRGSGTPGGADDEQRVARAAASPFGRPDTLPPIASPSTGTPTAGPNRASSASGSLRPETPGSTPSPDKSGPGSDSGRAPAPGSDARPDDDPDPGTGRGSETGSLAGDTAEARSTMQAWFRGLGNGDTSICYRYATADFVNRSFGSMNRCRRHVAHVEYYNRRDEVRALRTTTVVGGTLENGTVVVRFSDLRWSSGHMTADTTGEQHRLGIVNGDWKIIG</sequence>
<comment type="caution">
    <text evidence="3">The sequence shown here is derived from an EMBL/GenBank/DDBJ whole genome shotgun (WGS) entry which is preliminary data.</text>
</comment>
<feature type="compositionally biased region" description="Low complexity" evidence="1">
    <location>
        <begin position="98"/>
        <end position="123"/>
    </location>
</feature>
<dbReference type="RefSeq" id="WP_187246612.1">
    <property type="nucleotide sequence ID" value="NZ_BAAAOK010000025.1"/>
</dbReference>
<protein>
    <submittedName>
        <fullName evidence="3">Uncharacterized protein</fullName>
    </submittedName>
</protein>
<evidence type="ECO:0000256" key="2">
    <source>
        <dbReference type="SAM" id="Phobius"/>
    </source>
</evidence>
<evidence type="ECO:0000313" key="3">
    <source>
        <dbReference type="EMBL" id="MBC6469571.1"/>
    </source>
</evidence>
<evidence type="ECO:0000313" key="4">
    <source>
        <dbReference type="Proteomes" id="UP000805614"/>
    </source>
</evidence>
<feature type="region of interest" description="Disordered" evidence="1">
    <location>
        <begin position="42"/>
        <end position="148"/>
    </location>
</feature>
<keyword evidence="2" id="KW-0472">Membrane</keyword>
<keyword evidence="2" id="KW-0812">Transmembrane</keyword>